<feature type="domain" description="Multidrug resistance protein MdtA-like alpha-helical hairpin" evidence="5">
    <location>
        <begin position="103"/>
        <end position="171"/>
    </location>
</feature>
<dbReference type="GO" id="GO:0022857">
    <property type="term" value="F:transmembrane transporter activity"/>
    <property type="evidence" value="ECO:0007669"/>
    <property type="project" value="InterPro"/>
</dbReference>
<evidence type="ECO:0000256" key="2">
    <source>
        <dbReference type="ARBA" id="ARBA00009477"/>
    </source>
</evidence>
<dbReference type="NCBIfam" id="TIGR01730">
    <property type="entry name" value="RND_mfp"/>
    <property type="match status" value="1"/>
</dbReference>
<dbReference type="InterPro" id="IPR058627">
    <property type="entry name" value="MdtA-like_C"/>
</dbReference>
<comment type="similarity">
    <text evidence="2">Belongs to the membrane fusion protein (MFP) (TC 8.A.1) family.</text>
</comment>
<reference evidence="9 10" key="1">
    <citation type="submission" date="2017-03" db="EMBL/GenBank/DDBJ databases">
        <authorList>
            <person name="Afonso C.L."/>
            <person name="Miller P.J."/>
            <person name="Scott M.A."/>
            <person name="Spackman E."/>
            <person name="Goraichik I."/>
            <person name="Dimitrov K.M."/>
            <person name="Suarez D.L."/>
            <person name="Swayne D.E."/>
        </authorList>
    </citation>
    <scope>NUCLEOTIDE SEQUENCE [LARGE SCALE GENOMIC DNA]</scope>
    <source>
        <strain evidence="9 10">CECT 7450</strain>
    </source>
</reference>
<feature type="domain" description="Multidrug resistance protein MdtA-like C-terminal permuted SH3" evidence="8">
    <location>
        <begin position="304"/>
        <end position="363"/>
    </location>
</feature>
<dbReference type="Gene3D" id="2.40.50.100">
    <property type="match status" value="1"/>
</dbReference>
<evidence type="ECO:0000259" key="8">
    <source>
        <dbReference type="Pfam" id="PF25967"/>
    </source>
</evidence>
<dbReference type="Pfam" id="PF25876">
    <property type="entry name" value="HH_MFP_RND"/>
    <property type="match status" value="1"/>
</dbReference>
<dbReference type="SUPFAM" id="SSF111369">
    <property type="entry name" value="HlyD-like secretion proteins"/>
    <property type="match status" value="1"/>
</dbReference>
<accession>A0A1X6YYW1</accession>
<name>A0A1X6YYW1_9RHOB</name>
<dbReference type="AlphaFoldDB" id="A0A1X6YYW1"/>
<evidence type="ECO:0000259" key="6">
    <source>
        <dbReference type="Pfam" id="PF25917"/>
    </source>
</evidence>
<dbReference type="PANTHER" id="PTHR30158">
    <property type="entry name" value="ACRA/E-RELATED COMPONENT OF DRUG EFFLUX TRANSPORTER"/>
    <property type="match status" value="1"/>
</dbReference>
<comment type="subcellular location">
    <subcellularLocation>
        <location evidence="1">Cell envelope</location>
    </subcellularLocation>
</comment>
<dbReference type="InterPro" id="IPR058626">
    <property type="entry name" value="MdtA-like_b-barrel"/>
</dbReference>
<dbReference type="Gene3D" id="1.10.287.470">
    <property type="entry name" value="Helix hairpin bin"/>
    <property type="match status" value="1"/>
</dbReference>
<dbReference type="Pfam" id="PF25917">
    <property type="entry name" value="BSH_RND"/>
    <property type="match status" value="1"/>
</dbReference>
<keyword evidence="4" id="KW-0732">Signal</keyword>
<feature type="coiled-coil region" evidence="3">
    <location>
        <begin position="102"/>
        <end position="167"/>
    </location>
</feature>
<dbReference type="Proteomes" id="UP000193061">
    <property type="component" value="Unassembled WGS sequence"/>
</dbReference>
<evidence type="ECO:0000259" key="5">
    <source>
        <dbReference type="Pfam" id="PF25876"/>
    </source>
</evidence>
<protein>
    <submittedName>
        <fullName evidence="9">Efflux pump periplasmic linker BepF</fullName>
    </submittedName>
</protein>
<feature type="domain" description="Multidrug resistance protein MdtA-like beta-barrel" evidence="7">
    <location>
        <begin position="207"/>
        <end position="296"/>
    </location>
</feature>
<evidence type="ECO:0000256" key="1">
    <source>
        <dbReference type="ARBA" id="ARBA00004196"/>
    </source>
</evidence>
<dbReference type="EMBL" id="FWFX01000004">
    <property type="protein sequence ID" value="SLN34916.1"/>
    <property type="molecule type" value="Genomic_DNA"/>
</dbReference>
<dbReference type="FunFam" id="2.40.420.20:FF:000001">
    <property type="entry name" value="Efflux RND transporter periplasmic adaptor subunit"/>
    <property type="match status" value="1"/>
</dbReference>
<dbReference type="PANTHER" id="PTHR30158:SF10">
    <property type="entry name" value="CATION EFFLUX PUMP"/>
    <property type="match status" value="1"/>
</dbReference>
<sequence length="380" mass="40746">MFYFTAGTWAQSAVFAIVFSALSSQGIAQDASAPPKVSIAAAYTQDIVDEAQFIGKGEAIDQVEIVARVNGFVEEVAAEDGATVESGDLLFRIEPDSYAATLSARKADLAKAQANLELAQIEFDRKTELVRRGSIAEAEGDVAKANELGAEAEVQAAQAAVQQAELELSYTEVKAPFAGRIGRMEASVGELVGPTTPSLVSLVREAPIYVRFSLTEKQLGDVLERLQKSPSELTHSDTTPNVYLTLSTGTDLDEAGKIVFLDNRISPTTGSISLLAEFPNEKRLILDGAFLTVRIEALQPTQHLLIPQASVQRDQRGDFVLVVNAQQMVEQRYVTLGKQVETAVIVSEGLQAGESVIVEGLQRVRPGVEVDAILAGQQEG</sequence>
<keyword evidence="10" id="KW-1185">Reference proteome</keyword>
<dbReference type="RefSeq" id="WP_085805164.1">
    <property type="nucleotide sequence ID" value="NZ_FWFX01000004.1"/>
</dbReference>
<organism evidence="9 10">
    <name type="scientific">Roseovarius albus</name>
    <dbReference type="NCBI Taxonomy" id="1247867"/>
    <lineage>
        <taxon>Bacteria</taxon>
        <taxon>Pseudomonadati</taxon>
        <taxon>Pseudomonadota</taxon>
        <taxon>Alphaproteobacteria</taxon>
        <taxon>Rhodobacterales</taxon>
        <taxon>Roseobacteraceae</taxon>
        <taxon>Roseovarius</taxon>
    </lineage>
</organism>
<gene>
    <name evidence="9" type="primary">bepF_1</name>
    <name evidence="9" type="ORF">ROA7450_01617</name>
</gene>
<evidence type="ECO:0000259" key="7">
    <source>
        <dbReference type="Pfam" id="PF25944"/>
    </source>
</evidence>
<proteinExistence type="inferred from homology"/>
<keyword evidence="3" id="KW-0175">Coiled coil</keyword>
<dbReference type="Gene3D" id="2.40.30.170">
    <property type="match status" value="1"/>
</dbReference>
<dbReference type="InterPro" id="IPR058624">
    <property type="entry name" value="MdtA-like_HH"/>
</dbReference>
<dbReference type="GO" id="GO:0005886">
    <property type="term" value="C:plasma membrane"/>
    <property type="evidence" value="ECO:0007669"/>
    <property type="project" value="UniProtKB-SubCell"/>
</dbReference>
<evidence type="ECO:0000256" key="3">
    <source>
        <dbReference type="SAM" id="Coils"/>
    </source>
</evidence>
<evidence type="ECO:0000256" key="4">
    <source>
        <dbReference type="SAM" id="SignalP"/>
    </source>
</evidence>
<dbReference type="Pfam" id="PF25967">
    <property type="entry name" value="RND-MFP_C"/>
    <property type="match status" value="1"/>
</dbReference>
<dbReference type="GO" id="GO:0046677">
    <property type="term" value="P:response to antibiotic"/>
    <property type="evidence" value="ECO:0007669"/>
    <property type="project" value="TreeGrafter"/>
</dbReference>
<dbReference type="OrthoDB" id="9816569at2"/>
<dbReference type="Pfam" id="PF25944">
    <property type="entry name" value="Beta-barrel_RND"/>
    <property type="match status" value="1"/>
</dbReference>
<dbReference type="InterPro" id="IPR006143">
    <property type="entry name" value="RND_pump_MFP"/>
</dbReference>
<dbReference type="Gene3D" id="2.40.420.20">
    <property type="match status" value="1"/>
</dbReference>
<feature type="chain" id="PRO_5010864046" evidence="4">
    <location>
        <begin position="29"/>
        <end position="380"/>
    </location>
</feature>
<evidence type="ECO:0000313" key="9">
    <source>
        <dbReference type="EMBL" id="SLN34916.1"/>
    </source>
</evidence>
<dbReference type="InterPro" id="IPR058625">
    <property type="entry name" value="MdtA-like_BSH"/>
</dbReference>
<feature type="signal peptide" evidence="4">
    <location>
        <begin position="1"/>
        <end position="28"/>
    </location>
</feature>
<evidence type="ECO:0000313" key="10">
    <source>
        <dbReference type="Proteomes" id="UP000193061"/>
    </source>
</evidence>
<feature type="domain" description="Multidrug resistance protein MdtA-like barrel-sandwich hybrid" evidence="6">
    <location>
        <begin position="62"/>
        <end position="193"/>
    </location>
</feature>